<keyword evidence="4 14" id="KW-0963">Cytoplasm</keyword>
<keyword evidence="9 14" id="KW-0819">tRNA processing</keyword>
<feature type="binding site" evidence="14">
    <location>
        <position position="295"/>
    </location>
    <ligand>
        <name>S-adenosyl-L-methionine</name>
        <dbReference type="ChEBI" id="CHEBI:59789"/>
    </ligand>
</feature>
<keyword evidence="8 14" id="KW-0949">S-adenosyl-L-methionine</keyword>
<comment type="cofactor">
    <cofactor evidence="14">
        <name>[4Fe-4S] cluster</name>
        <dbReference type="ChEBI" id="CHEBI:49883"/>
    </cofactor>
    <text evidence="14">Binds 1 [4Fe-4S] cluster. The cluster is coordinated with 3 cysteines and an exchangeable S-adenosyl-L-methionine.</text>
</comment>
<dbReference type="CDD" id="cd01335">
    <property type="entry name" value="Radical_SAM"/>
    <property type="match status" value="1"/>
</dbReference>
<comment type="catalytic activity">
    <reaction evidence="14">
        <text>adenosine(2503) in 23S rRNA + 2 reduced [2Fe-2S]-[ferredoxin] + 2 S-adenosyl-L-methionine = 2-methyladenosine(2503) in 23S rRNA + 5'-deoxyadenosine + L-methionine + 2 oxidized [2Fe-2S]-[ferredoxin] + S-adenosyl-L-homocysteine</text>
        <dbReference type="Rhea" id="RHEA:42916"/>
        <dbReference type="Rhea" id="RHEA-COMP:10000"/>
        <dbReference type="Rhea" id="RHEA-COMP:10001"/>
        <dbReference type="Rhea" id="RHEA-COMP:10152"/>
        <dbReference type="Rhea" id="RHEA-COMP:10282"/>
        <dbReference type="ChEBI" id="CHEBI:17319"/>
        <dbReference type="ChEBI" id="CHEBI:33737"/>
        <dbReference type="ChEBI" id="CHEBI:33738"/>
        <dbReference type="ChEBI" id="CHEBI:57844"/>
        <dbReference type="ChEBI" id="CHEBI:57856"/>
        <dbReference type="ChEBI" id="CHEBI:59789"/>
        <dbReference type="ChEBI" id="CHEBI:74411"/>
        <dbReference type="ChEBI" id="CHEBI:74497"/>
        <dbReference type="EC" id="2.1.1.192"/>
    </reaction>
</comment>
<dbReference type="GO" id="GO:0005737">
    <property type="term" value="C:cytoplasm"/>
    <property type="evidence" value="ECO:0007669"/>
    <property type="project" value="UniProtKB-SubCell"/>
</dbReference>
<keyword evidence="5 14" id="KW-0698">rRNA processing</keyword>
<feature type="active site" description="S-methylcysteine intermediate" evidence="14">
    <location>
        <position position="338"/>
    </location>
</feature>
<evidence type="ECO:0000256" key="9">
    <source>
        <dbReference type="ARBA" id="ARBA00022694"/>
    </source>
</evidence>
<dbReference type="Pfam" id="PF21016">
    <property type="entry name" value="RlmN_N"/>
    <property type="match status" value="1"/>
</dbReference>
<dbReference type="SUPFAM" id="SSF102114">
    <property type="entry name" value="Radical SAM enzymes"/>
    <property type="match status" value="1"/>
</dbReference>
<evidence type="ECO:0000256" key="7">
    <source>
        <dbReference type="ARBA" id="ARBA00022679"/>
    </source>
</evidence>
<dbReference type="PANTHER" id="PTHR30544:SF5">
    <property type="entry name" value="RADICAL SAM CORE DOMAIN-CONTAINING PROTEIN"/>
    <property type="match status" value="1"/>
</dbReference>
<feature type="binding site" evidence="14">
    <location>
        <position position="110"/>
    </location>
    <ligand>
        <name>[4Fe-4S] cluster</name>
        <dbReference type="ChEBI" id="CHEBI:49883"/>
        <note>4Fe-4S-S-AdoMet</note>
    </ligand>
</feature>
<reference evidence="17" key="1">
    <citation type="submission" date="2015-11" db="EMBL/GenBank/DDBJ databases">
        <authorList>
            <person name="Seth-Smith H.M.B."/>
        </authorList>
    </citation>
    <scope>NUCLEOTIDE SEQUENCE [LARGE SCALE GENOMIC DNA]</scope>
    <source>
        <strain evidence="17">2013Ark11</strain>
    </source>
</reference>
<dbReference type="PATRIC" id="fig|1561003.3.peg.966"/>
<feature type="active site" description="Proton acceptor" evidence="14">
    <location>
        <position position="90"/>
    </location>
</feature>
<keyword evidence="11 14" id="KW-0408">Iron</keyword>
<feature type="binding site" evidence="14">
    <location>
        <position position="117"/>
    </location>
    <ligand>
        <name>[4Fe-4S] cluster</name>
        <dbReference type="ChEBI" id="CHEBI:49883"/>
        <note>4Fe-4S-S-AdoMet</note>
    </ligand>
</feature>
<dbReference type="InterPro" id="IPR048641">
    <property type="entry name" value="RlmN_N"/>
</dbReference>
<dbReference type="Gene3D" id="3.20.20.70">
    <property type="entry name" value="Aldolase class I"/>
    <property type="match status" value="1"/>
</dbReference>
<evidence type="ECO:0000256" key="11">
    <source>
        <dbReference type="ARBA" id="ARBA00023004"/>
    </source>
</evidence>
<evidence type="ECO:0000256" key="1">
    <source>
        <dbReference type="ARBA" id="ARBA00004496"/>
    </source>
</evidence>
<dbReference type="InterPro" id="IPR058240">
    <property type="entry name" value="rSAM_sf"/>
</dbReference>
<dbReference type="InterPro" id="IPR040072">
    <property type="entry name" value="Methyltransferase_A"/>
</dbReference>
<feature type="domain" description="Radical SAM core" evidence="15">
    <location>
        <begin position="96"/>
        <end position="333"/>
    </location>
</feature>
<dbReference type="InterPro" id="IPR013785">
    <property type="entry name" value="Aldolase_TIM"/>
</dbReference>
<gene>
    <name evidence="14 16" type="primary">rlmN</name>
    <name evidence="16" type="ORF">Ark11_0943</name>
</gene>
<dbReference type="GO" id="GO:0000049">
    <property type="term" value="F:tRNA binding"/>
    <property type="evidence" value="ECO:0007669"/>
    <property type="project" value="UniProtKB-UniRule"/>
</dbReference>
<dbReference type="SFLD" id="SFLDS00029">
    <property type="entry name" value="Radical_SAM"/>
    <property type="match status" value="1"/>
</dbReference>
<evidence type="ECO:0000256" key="13">
    <source>
        <dbReference type="ARBA" id="ARBA00023157"/>
    </source>
</evidence>
<dbReference type="PROSITE" id="PS51918">
    <property type="entry name" value="RADICAL_SAM"/>
    <property type="match status" value="1"/>
</dbReference>
<feature type="binding site" evidence="14">
    <location>
        <position position="196"/>
    </location>
    <ligand>
        <name>S-adenosyl-L-methionine</name>
        <dbReference type="ChEBI" id="CHEBI:59789"/>
    </ligand>
</feature>
<dbReference type="GO" id="GO:0030488">
    <property type="term" value="P:tRNA methylation"/>
    <property type="evidence" value="ECO:0007669"/>
    <property type="project" value="UniProtKB-UniRule"/>
</dbReference>
<comment type="caution">
    <text evidence="14">Lacks conserved residue(s) required for the propagation of feature annotation.</text>
</comment>
<dbReference type="InterPro" id="IPR007197">
    <property type="entry name" value="rSAM"/>
</dbReference>
<evidence type="ECO:0000259" key="15">
    <source>
        <dbReference type="PROSITE" id="PS51918"/>
    </source>
</evidence>
<evidence type="ECO:0000256" key="12">
    <source>
        <dbReference type="ARBA" id="ARBA00023014"/>
    </source>
</evidence>
<dbReference type="InterPro" id="IPR027492">
    <property type="entry name" value="RNA_MTrfase_RlmN"/>
</dbReference>
<dbReference type="FunFam" id="3.20.20.70:FF:000008">
    <property type="entry name" value="Dual-specificity RNA methyltransferase RlmN"/>
    <property type="match status" value="1"/>
</dbReference>
<dbReference type="GO" id="GO:0070040">
    <property type="term" value="F:rRNA (adenine(2503)-C2-)-methyltransferase activity"/>
    <property type="evidence" value="ECO:0007669"/>
    <property type="project" value="UniProtKB-UniRule"/>
</dbReference>
<comment type="function">
    <text evidence="14">Specifically methylates position 2 of adenine 2503 in 23S rRNA and position 2 of adenine 37 in tRNAs. m2A2503 modification seems to play a crucial role in the proofreading step occurring at the peptidyl transferase center and thus would serve to optimize ribosomal fidelity.</text>
</comment>
<feature type="binding site" evidence="14">
    <location>
        <position position="114"/>
    </location>
    <ligand>
        <name>[4Fe-4S] cluster</name>
        <dbReference type="ChEBI" id="CHEBI:49883"/>
        <note>4Fe-4S-S-AdoMet</note>
    </ligand>
</feature>
<dbReference type="GO" id="GO:0019843">
    <property type="term" value="F:rRNA binding"/>
    <property type="evidence" value="ECO:0007669"/>
    <property type="project" value="UniProtKB-UniRule"/>
</dbReference>
<proteinExistence type="inferred from homology"/>
<name>A0A0S4M1W3_9BURK</name>
<evidence type="ECO:0000313" key="16">
    <source>
        <dbReference type="EMBL" id="CUT17763.1"/>
    </source>
</evidence>
<dbReference type="EC" id="2.1.1.192" evidence="14"/>
<feature type="binding site" evidence="14">
    <location>
        <begin position="164"/>
        <end position="165"/>
    </location>
    <ligand>
        <name>S-adenosyl-L-methionine</name>
        <dbReference type="ChEBI" id="CHEBI:59789"/>
    </ligand>
</feature>
<evidence type="ECO:0000256" key="10">
    <source>
        <dbReference type="ARBA" id="ARBA00022723"/>
    </source>
</evidence>
<feature type="binding site" evidence="14">
    <location>
        <begin position="218"/>
        <end position="220"/>
    </location>
    <ligand>
        <name>S-adenosyl-L-methionine</name>
        <dbReference type="ChEBI" id="CHEBI:59789"/>
    </ligand>
</feature>
<dbReference type="InterPro" id="IPR004383">
    <property type="entry name" value="rRNA_lsu_MTrfase_RlmN/Cfr"/>
</dbReference>
<evidence type="ECO:0000256" key="14">
    <source>
        <dbReference type="HAMAP-Rule" id="MF_01849"/>
    </source>
</evidence>
<comment type="similarity">
    <text evidence="2 14">Belongs to the radical SAM superfamily. RlmN family.</text>
</comment>
<dbReference type="AlphaFoldDB" id="A0A0S4M1W3"/>
<keyword evidence="10 14" id="KW-0479">Metal-binding</keyword>
<dbReference type="GO" id="GO:0051539">
    <property type="term" value="F:4 iron, 4 sulfur cluster binding"/>
    <property type="evidence" value="ECO:0007669"/>
    <property type="project" value="UniProtKB-UniRule"/>
</dbReference>
<dbReference type="OrthoDB" id="9793973at2"/>
<organism evidence="16 17">
    <name type="scientific">Candidatus Ichthyocystis hellenicum</name>
    <dbReference type="NCBI Taxonomy" id="1561003"/>
    <lineage>
        <taxon>Bacteria</taxon>
        <taxon>Pseudomonadati</taxon>
        <taxon>Pseudomonadota</taxon>
        <taxon>Betaproteobacteria</taxon>
        <taxon>Burkholderiales</taxon>
        <taxon>Candidatus Ichthyocystis</taxon>
    </lineage>
</organism>
<dbReference type="EMBL" id="LN906597">
    <property type="protein sequence ID" value="CUT17763.1"/>
    <property type="molecule type" value="Genomic_DNA"/>
</dbReference>
<dbReference type="Proteomes" id="UP000198651">
    <property type="component" value="Chromosome I"/>
</dbReference>
<comment type="miscellaneous">
    <text evidence="14">Reaction proceeds by a ping-pong mechanism involving intermediate methylation of a conserved cysteine residue.</text>
</comment>
<dbReference type="PIRSF" id="PIRSF006004">
    <property type="entry name" value="CHP00048"/>
    <property type="match status" value="1"/>
</dbReference>
<keyword evidence="17" id="KW-1185">Reference proteome</keyword>
<dbReference type="STRING" id="1561003.Ark11_0943"/>
<protein>
    <recommendedName>
        <fullName evidence="14">Dual-specificity RNA methyltransferase RlmN</fullName>
        <ecNumber evidence="14">2.1.1.192</ecNumber>
    </recommendedName>
    <alternativeName>
        <fullName evidence="14">23S rRNA (adenine(2503)-C(2))-methyltransferase</fullName>
    </alternativeName>
    <alternativeName>
        <fullName evidence="14">23S rRNA m2A2503 methyltransferase</fullName>
    </alternativeName>
    <alternativeName>
        <fullName evidence="14">Ribosomal RNA large subunit methyltransferase N</fullName>
    </alternativeName>
    <alternativeName>
        <fullName evidence="14">tRNA (adenine(37)-C(2))-methyltransferase</fullName>
    </alternativeName>
    <alternativeName>
        <fullName evidence="14">tRNA m2A37 methyltransferase</fullName>
    </alternativeName>
</protein>
<keyword evidence="13 14" id="KW-1015">Disulfide bond</keyword>
<dbReference type="PANTHER" id="PTHR30544">
    <property type="entry name" value="23S RRNA METHYLTRANSFERASE"/>
    <property type="match status" value="1"/>
</dbReference>
<evidence type="ECO:0000256" key="5">
    <source>
        <dbReference type="ARBA" id="ARBA00022552"/>
    </source>
</evidence>
<keyword evidence="6 14" id="KW-0489">Methyltransferase</keyword>
<dbReference type="SFLD" id="SFLDG01062">
    <property type="entry name" value="methyltransferase_(Class_A)"/>
    <property type="match status" value="1"/>
</dbReference>
<keyword evidence="7 14" id="KW-0808">Transferase</keyword>
<dbReference type="GO" id="GO:0070475">
    <property type="term" value="P:rRNA base methylation"/>
    <property type="evidence" value="ECO:0007669"/>
    <property type="project" value="UniProtKB-UniRule"/>
</dbReference>
<dbReference type="HAMAP" id="MF_01849">
    <property type="entry name" value="RNA_methyltr_RlmN"/>
    <property type="match status" value="1"/>
</dbReference>
<evidence type="ECO:0000256" key="6">
    <source>
        <dbReference type="ARBA" id="ARBA00022603"/>
    </source>
</evidence>
<evidence type="ECO:0000256" key="8">
    <source>
        <dbReference type="ARBA" id="ARBA00022691"/>
    </source>
</evidence>
<dbReference type="NCBIfam" id="TIGR00048">
    <property type="entry name" value="rRNA_mod_RlmN"/>
    <property type="match status" value="1"/>
</dbReference>
<evidence type="ECO:0000256" key="2">
    <source>
        <dbReference type="ARBA" id="ARBA00007544"/>
    </source>
</evidence>
<dbReference type="Gene3D" id="1.10.150.530">
    <property type="match status" value="1"/>
</dbReference>
<accession>A0A0S4M1W3</accession>
<dbReference type="RefSeq" id="WP_092343048.1">
    <property type="nucleotide sequence ID" value="NZ_FLSL01000105.1"/>
</dbReference>
<evidence type="ECO:0000313" key="17">
    <source>
        <dbReference type="Proteomes" id="UP000198651"/>
    </source>
</evidence>
<sequence length="359" mass="40447">MVNLFDFDRNGLSLFLKEKGYPSYRSNQLFSWVHKRLVSDFSFMSDISLDLRREFSRIFSFLLPTVVRESHSNDGTSKWLLSVGDKNAVEMVYIPDNNRSTLCVSSQVGCALNCSFCATGKSGFNRNLTTGEIVVQLWLANNYLKNINSGTERKITNVVFMGMGEPLANFDAVMQAVGIMLDDFSYGLSRRRVTVSTSGIVPAIDRMAKTRPVALAVSLHAPDDELRDYLVPINKKYPLSQLMAACDRYICHSPRKFITFEYVMLKDVNDTIAHAERLISLLKNMPCKINLIPWNSFPGVPFCCSTQDSISRFQSRLSEAGLVSTVRKTRGDDIDAACGQLAGKVDDRTRRILRFQKSH</sequence>
<comment type="catalytic activity">
    <reaction evidence="14">
        <text>adenosine(37) in tRNA + 2 reduced [2Fe-2S]-[ferredoxin] + 2 S-adenosyl-L-methionine = 2-methyladenosine(37) in tRNA + 5'-deoxyadenosine + L-methionine + 2 oxidized [2Fe-2S]-[ferredoxin] + S-adenosyl-L-homocysteine</text>
        <dbReference type="Rhea" id="RHEA:43332"/>
        <dbReference type="Rhea" id="RHEA-COMP:10000"/>
        <dbReference type="Rhea" id="RHEA-COMP:10001"/>
        <dbReference type="Rhea" id="RHEA-COMP:10162"/>
        <dbReference type="Rhea" id="RHEA-COMP:10485"/>
        <dbReference type="ChEBI" id="CHEBI:17319"/>
        <dbReference type="ChEBI" id="CHEBI:33737"/>
        <dbReference type="ChEBI" id="CHEBI:33738"/>
        <dbReference type="ChEBI" id="CHEBI:57844"/>
        <dbReference type="ChEBI" id="CHEBI:57856"/>
        <dbReference type="ChEBI" id="CHEBI:59789"/>
        <dbReference type="ChEBI" id="CHEBI:74411"/>
        <dbReference type="ChEBI" id="CHEBI:74497"/>
        <dbReference type="EC" id="2.1.1.192"/>
    </reaction>
</comment>
<evidence type="ECO:0000256" key="3">
    <source>
        <dbReference type="ARBA" id="ARBA00022485"/>
    </source>
</evidence>
<keyword evidence="3 14" id="KW-0004">4Fe-4S</keyword>
<dbReference type="GO" id="GO:0002935">
    <property type="term" value="F:tRNA (adenine(37)-C2)-methyltransferase activity"/>
    <property type="evidence" value="ECO:0007669"/>
    <property type="project" value="UniProtKB-UniRule"/>
</dbReference>
<evidence type="ECO:0000256" key="4">
    <source>
        <dbReference type="ARBA" id="ARBA00022490"/>
    </source>
</evidence>
<dbReference type="GO" id="GO:0046872">
    <property type="term" value="F:metal ion binding"/>
    <property type="evidence" value="ECO:0007669"/>
    <property type="project" value="UniProtKB-KW"/>
</dbReference>
<keyword evidence="12 14" id="KW-0411">Iron-sulfur</keyword>
<dbReference type="SFLD" id="SFLDF00275">
    <property type="entry name" value="adenosine_C2_methyltransferase"/>
    <property type="match status" value="1"/>
</dbReference>
<dbReference type="Pfam" id="PF04055">
    <property type="entry name" value="Radical_SAM"/>
    <property type="match status" value="1"/>
</dbReference>
<comment type="subcellular location">
    <subcellularLocation>
        <location evidence="1 14">Cytoplasm</location>
    </subcellularLocation>
</comment>